<evidence type="ECO:0000259" key="9">
    <source>
        <dbReference type="Pfam" id="PF01171"/>
    </source>
</evidence>
<dbReference type="EC" id="6.3.4.19" evidence="7"/>
<comment type="function">
    <text evidence="7">Ligates lysine onto the cytidine present at position 34 of the AUA codon-specific tRNA(Ile) that contains the anticodon CAU, in an ATP-dependent manner. Cytidine is converted to lysidine, thus changing the amino acid specificity of the tRNA from methionine to isoleucine.</text>
</comment>
<dbReference type="SUPFAM" id="SSF52402">
    <property type="entry name" value="Adenine nucleotide alpha hydrolases-like"/>
    <property type="match status" value="1"/>
</dbReference>
<dbReference type="InterPro" id="IPR012795">
    <property type="entry name" value="tRNA_Ile_lys_synt_N"/>
</dbReference>
<dbReference type="GO" id="GO:0032267">
    <property type="term" value="F:tRNA(Ile)-lysidine synthase activity"/>
    <property type="evidence" value="ECO:0007669"/>
    <property type="project" value="UniProtKB-EC"/>
</dbReference>
<feature type="binding site" evidence="7">
    <location>
        <begin position="33"/>
        <end position="38"/>
    </location>
    <ligand>
        <name>ATP</name>
        <dbReference type="ChEBI" id="CHEBI:30616"/>
    </ligand>
</feature>
<evidence type="ECO:0000256" key="2">
    <source>
        <dbReference type="ARBA" id="ARBA00022598"/>
    </source>
</evidence>
<feature type="coiled-coil region" evidence="8">
    <location>
        <begin position="4"/>
        <end position="31"/>
    </location>
</feature>
<dbReference type="Pfam" id="PF01171">
    <property type="entry name" value="ATP_bind_3"/>
    <property type="match status" value="1"/>
</dbReference>
<keyword evidence="3 7" id="KW-0819">tRNA processing</keyword>
<dbReference type="Pfam" id="PF09179">
    <property type="entry name" value="TilS"/>
    <property type="match status" value="1"/>
</dbReference>
<comment type="subcellular location">
    <subcellularLocation>
        <location evidence="7">Cytoplasm</location>
    </subcellularLocation>
</comment>
<evidence type="ECO:0000256" key="7">
    <source>
        <dbReference type="HAMAP-Rule" id="MF_01161"/>
    </source>
</evidence>
<reference evidence="11 12" key="1">
    <citation type="submission" date="2013-12" db="EMBL/GenBank/DDBJ databases">
        <authorList>
            <person name="Stott M."/>
        </authorList>
    </citation>
    <scope>NUCLEOTIDE SEQUENCE [LARGE SCALE GENOMIC DNA]</scope>
    <source>
        <strain evidence="11 12">K22</strain>
    </source>
</reference>
<dbReference type="Gene3D" id="3.40.50.620">
    <property type="entry name" value="HUPs"/>
    <property type="match status" value="1"/>
</dbReference>
<dbReference type="NCBIfam" id="TIGR02432">
    <property type="entry name" value="lysidine_TilS_N"/>
    <property type="match status" value="1"/>
</dbReference>
<dbReference type="InterPro" id="IPR011063">
    <property type="entry name" value="TilS/TtcA_N"/>
</dbReference>
<dbReference type="EMBL" id="CBXV010000007">
    <property type="protein sequence ID" value="CDM66010.1"/>
    <property type="molecule type" value="Genomic_DNA"/>
</dbReference>
<dbReference type="GO" id="GO:0005737">
    <property type="term" value="C:cytoplasm"/>
    <property type="evidence" value="ECO:0007669"/>
    <property type="project" value="UniProtKB-SubCell"/>
</dbReference>
<keyword evidence="2 7" id="KW-0436">Ligase</keyword>
<keyword evidence="1 7" id="KW-0963">Cytoplasm</keyword>
<evidence type="ECO:0000256" key="4">
    <source>
        <dbReference type="ARBA" id="ARBA00022741"/>
    </source>
</evidence>
<feature type="domain" description="tRNA(Ile)-lysidine synthase substrate-binding" evidence="10">
    <location>
        <begin position="266"/>
        <end position="333"/>
    </location>
</feature>
<dbReference type="HAMAP" id="MF_01161">
    <property type="entry name" value="tRNA_Ile_lys_synt"/>
    <property type="match status" value="1"/>
</dbReference>
<evidence type="ECO:0000256" key="6">
    <source>
        <dbReference type="ARBA" id="ARBA00048539"/>
    </source>
</evidence>
<keyword evidence="8" id="KW-0175">Coiled coil</keyword>
<dbReference type="OrthoDB" id="9807403at2"/>
<dbReference type="STRING" id="454194.PYK22_02019"/>
<dbReference type="SUPFAM" id="SSF82829">
    <property type="entry name" value="MesJ substrate recognition domain-like"/>
    <property type="match status" value="1"/>
</dbReference>
<comment type="domain">
    <text evidence="7">The N-terminal region contains the highly conserved SGGXDS motif, predicted to be a P-loop motif involved in ATP binding.</text>
</comment>
<dbReference type="PANTHER" id="PTHR43033">
    <property type="entry name" value="TRNA(ILE)-LYSIDINE SYNTHASE-RELATED"/>
    <property type="match status" value="1"/>
</dbReference>
<name>A0A0B6X0S9_9BACT</name>
<dbReference type="GO" id="GO:0005524">
    <property type="term" value="F:ATP binding"/>
    <property type="evidence" value="ECO:0007669"/>
    <property type="project" value="UniProtKB-UniRule"/>
</dbReference>
<evidence type="ECO:0000256" key="5">
    <source>
        <dbReference type="ARBA" id="ARBA00022840"/>
    </source>
</evidence>
<proteinExistence type="inferred from homology"/>
<dbReference type="InterPro" id="IPR014729">
    <property type="entry name" value="Rossmann-like_a/b/a_fold"/>
</dbReference>
<protein>
    <recommendedName>
        <fullName evidence="7">tRNA(Ile)-lysidine synthase</fullName>
        <ecNumber evidence="7">6.3.4.19</ecNumber>
    </recommendedName>
    <alternativeName>
        <fullName evidence="7">tRNA(Ile)-2-lysyl-cytidine synthase</fullName>
    </alternativeName>
    <alternativeName>
        <fullName evidence="7">tRNA(Ile)-lysidine synthetase</fullName>
    </alternativeName>
</protein>
<evidence type="ECO:0000259" key="10">
    <source>
        <dbReference type="Pfam" id="PF09179"/>
    </source>
</evidence>
<reference evidence="11 12" key="2">
    <citation type="submission" date="2015-01" db="EMBL/GenBank/DDBJ databases">
        <title>Complete genome sequence of Pyrinomonas methylaliphatogenes type strain K22T.</title>
        <authorList>
            <person name="Lee K.C.Y."/>
            <person name="Power J.F."/>
            <person name="Dunfield P.F."/>
            <person name="Morgan X.C."/>
            <person name="Huttenhower C."/>
            <person name="Stott M.B."/>
        </authorList>
    </citation>
    <scope>NUCLEOTIDE SEQUENCE [LARGE SCALE GENOMIC DNA]</scope>
    <source>
        <strain evidence="11 12">K22</strain>
    </source>
</reference>
<dbReference type="PANTHER" id="PTHR43033:SF1">
    <property type="entry name" value="TRNA(ILE)-LYSIDINE SYNTHASE-RELATED"/>
    <property type="match status" value="1"/>
</dbReference>
<comment type="catalytic activity">
    <reaction evidence="6 7">
        <text>cytidine(34) in tRNA(Ile2) + L-lysine + ATP = lysidine(34) in tRNA(Ile2) + AMP + diphosphate + H(+)</text>
        <dbReference type="Rhea" id="RHEA:43744"/>
        <dbReference type="Rhea" id="RHEA-COMP:10625"/>
        <dbReference type="Rhea" id="RHEA-COMP:10670"/>
        <dbReference type="ChEBI" id="CHEBI:15378"/>
        <dbReference type="ChEBI" id="CHEBI:30616"/>
        <dbReference type="ChEBI" id="CHEBI:32551"/>
        <dbReference type="ChEBI" id="CHEBI:33019"/>
        <dbReference type="ChEBI" id="CHEBI:82748"/>
        <dbReference type="ChEBI" id="CHEBI:83665"/>
        <dbReference type="ChEBI" id="CHEBI:456215"/>
        <dbReference type="EC" id="6.3.4.19"/>
    </reaction>
</comment>
<dbReference type="GO" id="GO:0006400">
    <property type="term" value="P:tRNA modification"/>
    <property type="evidence" value="ECO:0007669"/>
    <property type="project" value="UniProtKB-UniRule"/>
</dbReference>
<keyword evidence="5 7" id="KW-0067">ATP-binding</keyword>
<dbReference type="InterPro" id="IPR012094">
    <property type="entry name" value="tRNA_Ile_lys_synt"/>
</dbReference>
<dbReference type="Proteomes" id="UP000031518">
    <property type="component" value="Unassembled WGS sequence"/>
</dbReference>
<accession>A0A0B6X0S9</accession>
<evidence type="ECO:0000313" key="12">
    <source>
        <dbReference type="Proteomes" id="UP000031518"/>
    </source>
</evidence>
<keyword evidence="4 7" id="KW-0547">Nucleotide-binding</keyword>
<feature type="domain" description="tRNA(Ile)-lysidine/2-thiocytidine synthase N-terminal" evidence="9">
    <location>
        <begin position="28"/>
        <end position="214"/>
    </location>
</feature>
<sequence length="346" mass="39209">MGRGERLSEFARALERELRRLELKAQRAIVAVSGGSDSVALLLGLDELAKSGRLGFELIVAHLDHSLRPESGQEASRVAALATELGYECEIERIAVAQVAAEIKDNVEQVARRLRYEFLSKAARKHMAELIIVAHTMDDQAETVLLRLIRGSGAEGLSGMARTRALGPGLWLVRPLLGWARKRDTEAYCRARRVEFVVDAWNEDERFARVRVRRQLIPLLETFNPKIVETLSRTADLLREDDAALDEEAERWLKRAGCEDQTVALRVEIVKEAPAAIRRRVLRRWIEINRGHLRRIELVHIEAVEKLLEGERGGRVAELPGGAEIERRRGLLYFRQKEVEKGAMEI</sequence>
<evidence type="ECO:0000256" key="1">
    <source>
        <dbReference type="ARBA" id="ARBA00022490"/>
    </source>
</evidence>
<dbReference type="AlphaFoldDB" id="A0A0B6X0S9"/>
<organism evidence="11 12">
    <name type="scientific">Pyrinomonas methylaliphatogenes</name>
    <dbReference type="NCBI Taxonomy" id="454194"/>
    <lineage>
        <taxon>Bacteria</taxon>
        <taxon>Pseudomonadati</taxon>
        <taxon>Acidobacteriota</taxon>
        <taxon>Blastocatellia</taxon>
        <taxon>Blastocatellales</taxon>
        <taxon>Pyrinomonadaceae</taxon>
        <taxon>Pyrinomonas</taxon>
    </lineage>
</organism>
<evidence type="ECO:0000256" key="8">
    <source>
        <dbReference type="SAM" id="Coils"/>
    </source>
</evidence>
<dbReference type="RefSeq" id="WP_041976836.1">
    <property type="nucleotide sequence ID" value="NZ_CBXV010000007.1"/>
</dbReference>
<evidence type="ECO:0000313" key="11">
    <source>
        <dbReference type="EMBL" id="CDM66010.1"/>
    </source>
</evidence>
<gene>
    <name evidence="7" type="primary">tilS</name>
    <name evidence="11" type="ORF">PYK22_02019</name>
</gene>
<keyword evidence="12" id="KW-1185">Reference proteome</keyword>
<dbReference type="InterPro" id="IPR015262">
    <property type="entry name" value="tRNA_Ile_lys_synt_subst-bd"/>
</dbReference>
<dbReference type="CDD" id="cd01992">
    <property type="entry name" value="TilS_N"/>
    <property type="match status" value="1"/>
</dbReference>
<comment type="similarity">
    <text evidence="7">Belongs to the tRNA(Ile)-lysidine synthase family.</text>
</comment>
<evidence type="ECO:0000256" key="3">
    <source>
        <dbReference type="ARBA" id="ARBA00022694"/>
    </source>
</evidence>
<dbReference type="Gene3D" id="1.20.59.20">
    <property type="match status" value="1"/>
</dbReference>